<dbReference type="PANTHER" id="PTHR33112:SF1">
    <property type="entry name" value="HETEROKARYON INCOMPATIBILITY DOMAIN-CONTAINING PROTEIN"/>
    <property type="match status" value="1"/>
</dbReference>
<dbReference type="PANTHER" id="PTHR33112">
    <property type="entry name" value="DOMAIN PROTEIN, PUTATIVE-RELATED"/>
    <property type="match status" value="1"/>
</dbReference>
<feature type="domain" description="Heterokaryon incompatibility" evidence="1">
    <location>
        <begin position="275"/>
        <end position="356"/>
    </location>
</feature>
<gene>
    <name evidence="2" type="ORF">GT037_002582</name>
</gene>
<comment type="caution">
    <text evidence="2">The sequence shown here is derived from an EMBL/GenBank/DDBJ whole genome shotgun (WGS) entry which is preliminary data.</text>
</comment>
<dbReference type="GeneID" id="62200807"/>
<reference evidence="2" key="1">
    <citation type="submission" date="2020-01" db="EMBL/GenBank/DDBJ databases">
        <authorList>
            <person name="Feng Z.H.Z."/>
        </authorList>
    </citation>
    <scope>NUCLEOTIDE SEQUENCE</scope>
    <source>
        <strain evidence="2">CBS107.38</strain>
    </source>
</reference>
<proteinExistence type="predicted"/>
<evidence type="ECO:0000313" key="3">
    <source>
        <dbReference type="Proteomes" id="UP000596902"/>
    </source>
</evidence>
<protein>
    <recommendedName>
        <fullName evidence="1">Heterokaryon incompatibility domain-containing protein</fullName>
    </recommendedName>
</protein>
<organism evidence="2 3">
    <name type="scientific">Alternaria burnsii</name>
    <dbReference type="NCBI Taxonomy" id="1187904"/>
    <lineage>
        <taxon>Eukaryota</taxon>
        <taxon>Fungi</taxon>
        <taxon>Dikarya</taxon>
        <taxon>Ascomycota</taxon>
        <taxon>Pezizomycotina</taxon>
        <taxon>Dothideomycetes</taxon>
        <taxon>Pleosporomycetidae</taxon>
        <taxon>Pleosporales</taxon>
        <taxon>Pleosporineae</taxon>
        <taxon>Pleosporaceae</taxon>
        <taxon>Alternaria</taxon>
        <taxon>Alternaria sect. Alternaria</taxon>
    </lineage>
</organism>
<accession>A0A8H7EK80</accession>
<dbReference type="Pfam" id="PF06985">
    <property type="entry name" value="HET"/>
    <property type="match status" value="2"/>
</dbReference>
<dbReference type="Proteomes" id="UP000596902">
    <property type="component" value="Unassembled WGS sequence"/>
</dbReference>
<reference evidence="2" key="2">
    <citation type="submission" date="2020-08" db="EMBL/GenBank/DDBJ databases">
        <title>Draft Genome Sequence of Cumin Blight Pathogen Alternaria burnsii.</title>
        <authorList>
            <person name="Feng Z."/>
        </authorList>
    </citation>
    <scope>NUCLEOTIDE SEQUENCE</scope>
    <source>
        <strain evidence="2">CBS107.38</strain>
    </source>
</reference>
<keyword evidence="3" id="KW-1185">Reference proteome</keyword>
<dbReference type="EMBL" id="JAAABM010000003">
    <property type="protein sequence ID" value="KAF7678834.1"/>
    <property type="molecule type" value="Genomic_DNA"/>
</dbReference>
<dbReference type="RefSeq" id="XP_038788907.1">
    <property type="nucleotide sequence ID" value="XM_038927629.1"/>
</dbReference>
<sequence length="356" mass="40679">MSFPSHRPCRYIRRDGELSKSWFHKLPVLTQRDSDPTSTPLCSGCDNLDLPGIVARMRLMRADRDMNRIALPPWTDSAGFPLNDGACALCAMFTANWDGRGDIHIEWMGSIYSGVIGRLSSWSPAPVVFYDLWSTKTAVFEISPTQDSHLDPMSRLLNPSSIDFDRIQHWLQSCFNADMVPQPRQKTAYLRGFRLIHCRSREITRPSQECRYVALSYVWGKNPLEKLQCQRFPRTIEDTFSVCLKLGFEYIWIDRYVSVPRGCSKLPKRFSTRQCIDQDNHEDKHAQISQMDVIYSEASLVIIAAAGDDPTYGLPGVSAQARIPQQSIKLRNCTLLQTFPEVCNEIEASTWMSRGW</sequence>
<evidence type="ECO:0000259" key="1">
    <source>
        <dbReference type="Pfam" id="PF06985"/>
    </source>
</evidence>
<dbReference type="AlphaFoldDB" id="A0A8H7EK80"/>
<feature type="domain" description="Heterokaryon incompatibility" evidence="1">
    <location>
        <begin position="212"/>
        <end position="256"/>
    </location>
</feature>
<dbReference type="InterPro" id="IPR010730">
    <property type="entry name" value="HET"/>
</dbReference>
<evidence type="ECO:0000313" key="2">
    <source>
        <dbReference type="EMBL" id="KAF7678834.1"/>
    </source>
</evidence>
<name>A0A8H7EK80_9PLEO</name>